<evidence type="ECO:0000313" key="3">
    <source>
        <dbReference type="Proteomes" id="UP001589609"/>
    </source>
</evidence>
<organism evidence="2 3">
    <name type="scientific">Ectobacillus funiculus</name>
    <dbReference type="NCBI Taxonomy" id="137993"/>
    <lineage>
        <taxon>Bacteria</taxon>
        <taxon>Bacillati</taxon>
        <taxon>Bacillota</taxon>
        <taxon>Bacilli</taxon>
        <taxon>Bacillales</taxon>
        <taxon>Bacillaceae</taxon>
        <taxon>Ectobacillus</taxon>
    </lineage>
</organism>
<evidence type="ECO:0000259" key="1">
    <source>
        <dbReference type="Pfam" id="PF03432"/>
    </source>
</evidence>
<dbReference type="Pfam" id="PF03432">
    <property type="entry name" value="Relaxase"/>
    <property type="match status" value="1"/>
</dbReference>
<keyword evidence="3" id="KW-1185">Reference proteome</keyword>
<reference evidence="2 3" key="1">
    <citation type="submission" date="2024-09" db="EMBL/GenBank/DDBJ databases">
        <authorList>
            <person name="Sun Q."/>
            <person name="Mori K."/>
        </authorList>
    </citation>
    <scope>NUCLEOTIDE SEQUENCE [LARGE SCALE GENOMIC DNA]</scope>
    <source>
        <strain evidence="2 3">JCM 11201</strain>
    </source>
</reference>
<gene>
    <name evidence="2" type="ORF">ACFFMS_06715</name>
</gene>
<dbReference type="InterPro" id="IPR005094">
    <property type="entry name" value="Endonuclease_MobA/VirD2"/>
</dbReference>
<dbReference type="Proteomes" id="UP001589609">
    <property type="component" value="Unassembled WGS sequence"/>
</dbReference>
<evidence type="ECO:0000313" key="2">
    <source>
        <dbReference type="EMBL" id="MFB9758213.1"/>
    </source>
</evidence>
<accession>A0ABV5WD82</accession>
<dbReference type="RefSeq" id="WP_379948478.1">
    <property type="nucleotide sequence ID" value="NZ_JBHMAF010000022.1"/>
</dbReference>
<sequence length="82" mass="9328">METIQCDTTKIANQIGQDLAKEIAKSYEAVIYTYTDKEHIYNHIVINAVSYEDSRKYHAHGTVESNPYFGDVSHAQSLCVFL</sequence>
<name>A0ABV5WD82_9BACI</name>
<protein>
    <submittedName>
        <fullName evidence="2">Relaxase/mobilization nuclease domain-containing protein</fullName>
    </submittedName>
</protein>
<comment type="caution">
    <text evidence="2">The sequence shown here is derived from an EMBL/GenBank/DDBJ whole genome shotgun (WGS) entry which is preliminary data.</text>
</comment>
<proteinExistence type="predicted"/>
<dbReference type="EMBL" id="JBHMAF010000022">
    <property type="protein sequence ID" value="MFB9758213.1"/>
    <property type="molecule type" value="Genomic_DNA"/>
</dbReference>
<feature type="domain" description="MobA/VirD2-like nuclease" evidence="1">
    <location>
        <begin position="8"/>
        <end position="60"/>
    </location>
</feature>